<evidence type="ECO:0000256" key="2">
    <source>
        <dbReference type="SAM" id="SignalP"/>
    </source>
</evidence>
<evidence type="ECO:0000256" key="1">
    <source>
        <dbReference type="SAM" id="MobiDB-lite"/>
    </source>
</evidence>
<protein>
    <submittedName>
        <fullName evidence="3">Uncharacterized protein</fullName>
    </submittedName>
</protein>
<evidence type="ECO:0000313" key="3">
    <source>
        <dbReference type="EMBL" id="KAK7116152.1"/>
    </source>
</evidence>
<evidence type="ECO:0000313" key="4">
    <source>
        <dbReference type="Proteomes" id="UP001374579"/>
    </source>
</evidence>
<comment type="caution">
    <text evidence="3">The sequence shown here is derived from an EMBL/GenBank/DDBJ whole genome shotgun (WGS) entry which is preliminary data.</text>
</comment>
<dbReference type="EMBL" id="JBAMIC010000001">
    <property type="protein sequence ID" value="KAK7116152.1"/>
    <property type="molecule type" value="Genomic_DNA"/>
</dbReference>
<reference evidence="3 4" key="1">
    <citation type="submission" date="2024-02" db="EMBL/GenBank/DDBJ databases">
        <title>Chromosome-scale genome assembly of the rough periwinkle Littorina saxatilis.</title>
        <authorList>
            <person name="De Jode A."/>
            <person name="Faria R."/>
            <person name="Formenti G."/>
            <person name="Sims Y."/>
            <person name="Smith T.P."/>
            <person name="Tracey A."/>
            <person name="Wood J.M.D."/>
            <person name="Zagrodzka Z.B."/>
            <person name="Johannesson K."/>
            <person name="Butlin R.K."/>
            <person name="Leder E.H."/>
        </authorList>
    </citation>
    <scope>NUCLEOTIDE SEQUENCE [LARGE SCALE GENOMIC DNA]</scope>
    <source>
        <strain evidence="3">Snail1</strain>
        <tissue evidence="3">Muscle</tissue>
    </source>
</reference>
<feature type="region of interest" description="Disordered" evidence="1">
    <location>
        <begin position="161"/>
        <end position="185"/>
    </location>
</feature>
<proteinExistence type="predicted"/>
<accession>A0AAN9C2E5</accession>
<gene>
    <name evidence="3" type="ORF">V1264_001885</name>
</gene>
<name>A0AAN9C2E5_9CAEN</name>
<dbReference type="Proteomes" id="UP001374579">
    <property type="component" value="Unassembled WGS sequence"/>
</dbReference>
<feature type="chain" id="PRO_5042951617" evidence="2">
    <location>
        <begin position="40"/>
        <end position="214"/>
    </location>
</feature>
<keyword evidence="4" id="KW-1185">Reference proteome</keyword>
<sequence length="214" mass="23395">MLCTTLTRGVNQKLSACTMWLVTLLAMLTTCTGPQPSSAEALLDSIFPSDYLGYGNSYNFRAKRVFSDTSSQCSLCILTYDPDSCLRCWASKSAIIPVHAMKRSDDAEDLLLGGDSEGEEEVASVAKRAYGYGTVGCTCCAHSKNTNQYCCNLCRASTKRSGQRSMTSGSSSTSGSSYASGSPVTSTRQRWQPIYTSPLFRGNTNRKNYRSWQY</sequence>
<keyword evidence="2" id="KW-0732">Signal</keyword>
<feature type="compositionally biased region" description="Low complexity" evidence="1">
    <location>
        <begin position="163"/>
        <end position="185"/>
    </location>
</feature>
<organism evidence="3 4">
    <name type="scientific">Littorina saxatilis</name>
    <dbReference type="NCBI Taxonomy" id="31220"/>
    <lineage>
        <taxon>Eukaryota</taxon>
        <taxon>Metazoa</taxon>
        <taxon>Spiralia</taxon>
        <taxon>Lophotrochozoa</taxon>
        <taxon>Mollusca</taxon>
        <taxon>Gastropoda</taxon>
        <taxon>Caenogastropoda</taxon>
        <taxon>Littorinimorpha</taxon>
        <taxon>Littorinoidea</taxon>
        <taxon>Littorinidae</taxon>
        <taxon>Littorina</taxon>
    </lineage>
</organism>
<dbReference type="AlphaFoldDB" id="A0AAN9C2E5"/>
<feature type="signal peptide" evidence="2">
    <location>
        <begin position="1"/>
        <end position="39"/>
    </location>
</feature>